<dbReference type="InterPro" id="IPR038717">
    <property type="entry name" value="Tc1-like_DDE_dom"/>
</dbReference>
<evidence type="ECO:0000259" key="1">
    <source>
        <dbReference type="Pfam" id="PF13358"/>
    </source>
</evidence>
<feature type="domain" description="Tc1-like transposase DDE" evidence="1">
    <location>
        <begin position="20"/>
        <end position="153"/>
    </location>
</feature>
<dbReference type="GO" id="GO:0003676">
    <property type="term" value="F:nucleic acid binding"/>
    <property type="evidence" value="ECO:0007669"/>
    <property type="project" value="InterPro"/>
</dbReference>
<reference evidence="3" key="1">
    <citation type="submission" date="2019-08" db="EMBL/GenBank/DDBJ databases">
        <title>Limnoglobus roseus gen. nov., sp. nov., a novel freshwater planctomycete with a giant genome from the family Gemmataceae.</title>
        <authorList>
            <person name="Kulichevskaya I.S."/>
            <person name="Naumoff D.G."/>
            <person name="Miroshnikov K."/>
            <person name="Ivanova A."/>
            <person name="Philippov D.A."/>
            <person name="Hakobyan A."/>
            <person name="Rijpstra I.C."/>
            <person name="Sinninghe Damste J.S."/>
            <person name="Liesack W."/>
            <person name="Dedysh S.N."/>
        </authorList>
    </citation>
    <scope>NUCLEOTIDE SEQUENCE [LARGE SCALE GENOMIC DNA]</scope>
    <source>
        <strain evidence="3">PX52</strain>
    </source>
</reference>
<evidence type="ECO:0000313" key="3">
    <source>
        <dbReference type="Proteomes" id="UP000324974"/>
    </source>
</evidence>
<dbReference type="EMBL" id="CP042425">
    <property type="protein sequence ID" value="QEL14113.1"/>
    <property type="molecule type" value="Genomic_DNA"/>
</dbReference>
<dbReference type="Gene3D" id="3.30.420.10">
    <property type="entry name" value="Ribonuclease H-like superfamily/Ribonuclease H"/>
    <property type="match status" value="1"/>
</dbReference>
<sequence>MKQQWADWRAAQPALDPTKLVFVDETWASTNMARTHGRCERGRRLVAAVPHGHWKTTFVAALRSGGMVAPTVIDGAVTGDLFVAYVEQQLAPALRRGDVVVMDNLACQKRAGVRAAIQKARAHLRYLPPYSPDLNPIELAFAKLKARLRTAERRTVEEQWTFLGQVLDDFRPTECQNYIRHCGYAATTECNPL</sequence>
<name>A0A5C1A766_9BACT</name>
<keyword evidence="3" id="KW-1185">Reference proteome</keyword>
<accession>A0A5C1A766</accession>
<dbReference type="InterPro" id="IPR047655">
    <property type="entry name" value="Transpos_IS630-like"/>
</dbReference>
<dbReference type="OrthoDB" id="266329at2"/>
<organism evidence="2 3">
    <name type="scientific">Limnoglobus roseus</name>
    <dbReference type="NCBI Taxonomy" id="2598579"/>
    <lineage>
        <taxon>Bacteria</taxon>
        <taxon>Pseudomonadati</taxon>
        <taxon>Planctomycetota</taxon>
        <taxon>Planctomycetia</taxon>
        <taxon>Gemmatales</taxon>
        <taxon>Gemmataceae</taxon>
        <taxon>Limnoglobus</taxon>
    </lineage>
</organism>
<protein>
    <submittedName>
        <fullName evidence="2">IS630 family transposase</fullName>
    </submittedName>
</protein>
<gene>
    <name evidence="2" type="ORF">PX52LOC_00977</name>
</gene>
<evidence type="ECO:0000313" key="2">
    <source>
        <dbReference type="EMBL" id="QEL14113.1"/>
    </source>
</evidence>
<dbReference type="PANTHER" id="PTHR46564:SF1">
    <property type="entry name" value="TRANSPOSASE"/>
    <property type="match status" value="1"/>
</dbReference>
<dbReference type="NCBIfam" id="NF033545">
    <property type="entry name" value="transpos_IS630"/>
    <property type="match status" value="1"/>
</dbReference>
<proteinExistence type="predicted"/>
<dbReference type="AlphaFoldDB" id="A0A5C1A766"/>
<dbReference type="Proteomes" id="UP000324974">
    <property type="component" value="Chromosome"/>
</dbReference>
<dbReference type="InterPro" id="IPR036397">
    <property type="entry name" value="RNaseH_sf"/>
</dbReference>
<dbReference type="Pfam" id="PF13358">
    <property type="entry name" value="DDE_3"/>
    <property type="match status" value="1"/>
</dbReference>
<dbReference type="PANTHER" id="PTHR46564">
    <property type="entry name" value="TRANSPOSASE"/>
    <property type="match status" value="1"/>
</dbReference>
<dbReference type="KEGG" id="lrs:PX52LOC_00977"/>